<name>A0A2N6QTZ5_9BACT</name>
<evidence type="ECO:0000313" key="2">
    <source>
        <dbReference type="Proteomes" id="UP000235564"/>
    </source>
</evidence>
<dbReference type="Proteomes" id="UP000235564">
    <property type="component" value="Unassembled WGS sequence"/>
</dbReference>
<protein>
    <submittedName>
        <fullName evidence="1">Uncharacterized protein</fullName>
    </submittedName>
</protein>
<dbReference type="EMBL" id="PNGJ01000001">
    <property type="protein sequence ID" value="PMC25526.1"/>
    <property type="molecule type" value="Genomic_DNA"/>
</dbReference>
<evidence type="ECO:0000313" key="1">
    <source>
        <dbReference type="EMBL" id="PMC25526.1"/>
    </source>
</evidence>
<gene>
    <name evidence="1" type="ORF">CJ231_01750</name>
</gene>
<reference evidence="1 2" key="1">
    <citation type="submission" date="2017-09" db="EMBL/GenBank/DDBJ databases">
        <title>Bacterial strain isolated from the female urinary microbiota.</title>
        <authorList>
            <person name="Thomas-White K."/>
            <person name="Kumar N."/>
            <person name="Forster S."/>
            <person name="Putonti C."/>
            <person name="Lawley T."/>
            <person name="Wolfe A.J."/>
        </authorList>
    </citation>
    <scope>NUCLEOTIDE SEQUENCE [LARGE SCALE GENOMIC DNA]</scope>
    <source>
        <strain evidence="1 2">UMB0536</strain>
    </source>
</reference>
<comment type="caution">
    <text evidence="1">The sequence shown here is derived from an EMBL/GenBank/DDBJ whole genome shotgun (WGS) entry which is preliminary data.</text>
</comment>
<organism evidence="1 2">
    <name type="scientific">Hoylesella buccalis</name>
    <dbReference type="NCBI Taxonomy" id="28127"/>
    <lineage>
        <taxon>Bacteria</taxon>
        <taxon>Pseudomonadati</taxon>
        <taxon>Bacteroidota</taxon>
        <taxon>Bacteroidia</taxon>
        <taxon>Bacteroidales</taxon>
        <taxon>Prevotellaceae</taxon>
        <taxon>Hoylesella</taxon>
    </lineage>
</organism>
<dbReference type="AlphaFoldDB" id="A0A2N6QTZ5"/>
<sequence length="69" mass="7843">MGLNGDMATAFMLFFIKSKIDFQILTIIFRGCQKKVVILHQIGCALAREIYFLCIRFALFLHKIGCASI</sequence>
<proteinExistence type="predicted"/>
<accession>A0A2N6QTZ5</accession>